<dbReference type="Proteomes" id="UP000297454">
    <property type="component" value="Unassembled WGS sequence"/>
</dbReference>
<feature type="transmembrane region" description="Helical" evidence="7">
    <location>
        <begin position="457"/>
        <end position="477"/>
    </location>
</feature>
<feature type="transmembrane region" description="Helical" evidence="7">
    <location>
        <begin position="73"/>
        <end position="97"/>
    </location>
</feature>
<evidence type="ECO:0000259" key="8">
    <source>
        <dbReference type="Pfam" id="PF02554"/>
    </source>
</evidence>
<feature type="transmembrane region" description="Helical" evidence="7">
    <location>
        <begin position="163"/>
        <end position="182"/>
    </location>
</feature>
<keyword evidence="4 7" id="KW-0812">Transmembrane</keyword>
<evidence type="ECO:0000313" key="10">
    <source>
        <dbReference type="Proteomes" id="UP000297454"/>
    </source>
</evidence>
<feature type="domain" description="CstA N-terminal" evidence="8">
    <location>
        <begin position="1"/>
        <end position="175"/>
    </location>
</feature>
<keyword evidence="10" id="KW-1185">Reference proteome</keyword>
<comment type="similarity">
    <text evidence="2">Belongs to the peptide transporter carbon starvation (CstA) (TC 2.A.114) family.</text>
</comment>
<dbReference type="GO" id="GO:0005886">
    <property type="term" value="C:plasma membrane"/>
    <property type="evidence" value="ECO:0007669"/>
    <property type="project" value="UniProtKB-SubCell"/>
</dbReference>
<comment type="caution">
    <text evidence="9">The sequence shown here is derived from an EMBL/GenBank/DDBJ whole genome shotgun (WGS) entry which is preliminary data.</text>
</comment>
<dbReference type="Pfam" id="PF02554">
    <property type="entry name" value="CstA"/>
    <property type="match status" value="2"/>
</dbReference>
<dbReference type="InterPro" id="IPR003706">
    <property type="entry name" value="CstA_N"/>
</dbReference>
<evidence type="ECO:0000313" key="9">
    <source>
        <dbReference type="EMBL" id="TFF65503.1"/>
    </source>
</evidence>
<accession>A0A4R9C0P8</accession>
<dbReference type="AlphaFoldDB" id="A0A4R9C0P8"/>
<gene>
    <name evidence="9" type="ORF">EQF91_05815</name>
</gene>
<feature type="transmembrane region" description="Helical" evidence="7">
    <location>
        <begin position="315"/>
        <end position="340"/>
    </location>
</feature>
<dbReference type="EMBL" id="SCFR01000019">
    <property type="protein sequence ID" value="TFF65503.1"/>
    <property type="molecule type" value="Genomic_DNA"/>
</dbReference>
<evidence type="ECO:0000256" key="7">
    <source>
        <dbReference type="SAM" id="Phobius"/>
    </source>
</evidence>
<dbReference type="GO" id="GO:0009267">
    <property type="term" value="P:cellular response to starvation"/>
    <property type="evidence" value="ECO:0007669"/>
    <property type="project" value="InterPro"/>
</dbReference>
<comment type="subcellular location">
    <subcellularLocation>
        <location evidence="1">Cell membrane</location>
        <topology evidence="1">Multi-pass membrane protein</topology>
    </subcellularLocation>
</comment>
<evidence type="ECO:0000256" key="3">
    <source>
        <dbReference type="ARBA" id="ARBA00022475"/>
    </source>
</evidence>
<feature type="transmembrane region" description="Helical" evidence="7">
    <location>
        <begin position="361"/>
        <end position="379"/>
    </location>
</feature>
<dbReference type="PANTHER" id="PTHR30252:SF4">
    <property type="entry name" value="CARBON STARVATION"/>
    <property type="match status" value="1"/>
</dbReference>
<feature type="transmembrane region" description="Helical" evidence="7">
    <location>
        <begin position="419"/>
        <end position="437"/>
    </location>
</feature>
<feature type="domain" description="CstA N-terminal" evidence="8">
    <location>
        <begin position="308"/>
        <end position="432"/>
    </location>
</feature>
<keyword evidence="6 7" id="KW-0472">Membrane</keyword>
<feature type="transmembrane region" description="Helical" evidence="7">
    <location>
        <begin position="189"/>
        <end position="210"/>
    </location>
</feature>
<evidence type="ECO:0000256" key="4">
    <source>
        <dbReference type="ARBA" id="ARBA00022692"/>
    </source>
</evidence>
<keyword evidence="3" id="KW-1003">Cell membrane</keyword>
<protein>
    <submittedName>
        <fullName evidence="9">Carbon starvation protein A</fullName>
    </submittedName>
</protein>
<evidence type="ECO:0000256" key="5">
    <source>
        <dbReference type="ARBA" id="ARBA00022989"/>
    </source>
</evidence>
<feature type="transmembrane region" description="Helical" evidence="7">
    <location>
        <begin position="230"/>
        <end position="250"/>
    </location>
</feature>
<organism evidence="9 10">
    <name type="scientific">Helcococcus ovis</name>
    <dbReference type="NCBI Taxonomy" id="72026"/>
    <lineage>
        <taxon>Bacteria</taxon>
        <taxon>Bacillati</taxon>
        <taxon>Bacillota</taxon>
        <taxon>Tissierellia</taxon>
        <taxon>Tissierellales</taxon>
        <taxon>Peptoniphilaceae</taxon>
        <taxon>Helcococcus</taxon>
    </lineage>
</organism>
<dbReference type="OrthoDB" id="9761224at2"/>
<dbReference type="InterPro" id="IPR051605">
    <property type="entry name" value="CstA"/>
</dbReference>
<dbReference type="PANTHER" id="PTHR30252">
    <property type="entry name" value="INNER MEMBRANE PEPTIDE TRANSPORTER"/>
    <property type="match status" value="1"/>
</dbReference>
<dbReference type="RefSeq" id="WP_134711379.1">
    <property type="nucleotide sequence ID" value="NZ_CP119081.1"/>
</dbReference>
<dbReference type="GeneID" id="97030289"/>
<name>A0A4R9C0P8_9FIRM</name>
<evidence type="ECO:0000256" key="1">
    <source>
        <dbReference type="ARBA" id="ARBA00004651"/>
    </source>
</evidence>
<feature type="transmembrane region" description="Helical" evidence="7">
    <location>
        <begin position="391"/>
        <end position="412"/>
    </location>
</feature>
<evidence type="ECO:0000256" key="6">
    <source>
        <dbReference type="ARBA" id="ARBA00023136"/>
    </source>
</evidence>
<keyword evidence="5 7" id="KW-1133">Transmembrane helix</keyword>
<proteinExistence type="inferred from homology"/>
<evidence type="ECO:0000256" key="2">
    <source>
        <dbReference type="ARBA" id="ARBA00007755"/>
    </source>
</evidence>
<reference evidence="9 10" key="1">
    <citation type="submission" date="2019-01" db="EMBL/GenBank/DDBJ databases">
        <title>Draft Genome Sequences of Helcococcus ovis Strains Isolated from the Uterus and Vagina of Dairy Cows with Metritis.</title>
        <authorList>
            <person name="Cunha F."/>
            <person name="Jeon S.J."/>
            <person name="Kutzer P."/>
            <person name="Galvao K.N."/>
        </authorList>
    </citation>
    <scope>NUCLEOTIDE SEQUENCE [LARGE SCALE GENOMIC DNA]</scope>
    <source>
        <strain evidence="9 10">KG-37</strain>
    </source>
</reference>
<sequence>MILFIIGLIILGLGGYLYGKYCEKVFGPDDRKTPAVTEADGVDYVGMKKWKNELVELLNIAGTGPVLGPIQGILFGPIAFITIPLGCVLAGAMHDYFIGMISMRNKGAQVPKLIQKYIGKGTNKVYNFVNWVLLLLVGVVFIYTPGDLIVKDLLHMDVNSSTIYVVYAVILGYYILATLFPIDKIIGKIYPLFGAMLLLSAIGIFFGIIFTGAGSLNQINGGTFLSKHPLGQSIIPVFFITVSCGILSGFHGSQATLISRTVTNEREGRETFYNMMIGEGFIAMCWAAGAMVVYNELNNVGIPATLMVGNISTRFMGTIGGIFAVAAIIILPITSGDTAFRSLRLMIAEQFSIDQKSPIKRIMLSIAIFIPAIAILIFAKTDKNGFNLLWRYFGFMNQFTAVFALLLISVYLKIKGKKYLIALIPGAFYTFIVSSYILHADLGFSLDSRFGFTGYQISYPVAFVFVLFFIWFVTHVVKSKKDEISKLDK</sequence>
<feature type="transmembrane region" description="Helical" evidence="7">
    <location>
        <begin position="271"/>
        <end position="295"/>
    </location>
</feature>
<feature type="transmembrane region" description="Helical" evidence="7">
    <location>
        <begin position="125"/>
        <end position="143"/>
    </location>
</feature>